<comment type="caution">
    <text evidence="4">The sequence shown here is derived from an EMBL/GenBank/DDBJ whole genome shotgun (WGS) entry which is preliminary data.</text>
</comment>
<evidence type="ECO:0000259" key="3">
    <source>
        <dbReference type="Pfam" id="PF16516"/>
    </source>
</evidence>
<sequence length="171" mass="19867">MALSSRALCRRLLEKEPAISRDISRPANEDAGECLEWKLNEVMEVNRKWKEDYDTLKIKYETENEILQKELDITKEKLATSETQVLALGSEVTRLASTLNELYQRYGTSPSPSLIDVDHDCEVFKHQIQVYEEDFSNERRDRERAQSEKDCLQQQLTDAQDLIATLTQEVI</sequence>
<keyword evidence="5" id="KW-1185">Reference proteome</keyword>
<gene>
    <name evidence="4" type="primary">TNIP3</name>
    <name evidence="4" type="ORF">OS493_033941</name>
</gene>
<keyword evidence="1 2" id="KW-0175">Coiled coil</keyword>
<evidence type="ECO:0000313" key="5">
    <source>
        <dbReference type="Proteomes" id="UP001163046"/>
    </source>
</evidence>
<name>A0A9W9ZM63_9CNID</name>
<evidence type="ECO:0000256" key="2">
    <source>
        <dbReference type="SAM" id="Coils"/>
    </source>
</evidence>
<dbReference type="Proteomes" id="UP001163046">
    <property type="component" value="Unassembled WGS sequence"/>
</dbReference>
<organism evidence="4 5">
    <name type="scientific">Desmophyllum pertusum</name>
    <dbReference type="NCBI Taxonomy" id="174260"/>
    <lineage>
        <taxon>Eukaryota</taxon>
        <taxon>Metazoa</taxon>
        <taxon>Cnidaria</taxon>
        <taxon>Anthozoa</taxon>
        <taxon>Hexacorallia</taxon>
        <taxon>Scleractinia</taxon>
        <taxon>Caryophylliina</taxon>
        <taxon>Caryophylliidae</taxon>
        <taxon>Desmophyllum</taxon>
    </lineage>
</organism>
<dbReference type="Pfam" id="PF16516">
    <property type="entry name" value="CC2-LZ"/>
    <property type="match status" value="1"/>
</dbReference>
<dbReference type="OrthoDB" id="6066489at2759"/>
<dbReference type="GO" id="GO:0006357">
    <property type="term" value="P:regulation of transcription by RNA polymerase II"/>
    <property type="evidence" value="ECO:0007669"/>
    <property type="project" value="TreeGrafter"/>
</dbReference>
<feature type="coiled-coil region" evidence="2">
    <location>
        <begin position="57"/>
        <end position="84"/>
    </location>
</feature>
<proteinExistence type="predicted"/>
<protein>
    <submittedName>
        <fullName evidence="4">TNFAIP3-interacting protein 3</fullName>
    </submittedName>
</protein>
<dbReference type="PANTHER" id="PTHR31882:SF12">
    <property type="match status" value="1"/>
</dbReference>
<dbReference type="GO" id="GO:0005737">
    <property type="term" value="C:cytoplasm"/>
    <property type="evidence" value="ECO:0007669"/>
    <property type="project" value="UniProtKB-ARBA"/>
</dbReference>
<dbReference type="EMBL" id="MU825919">
    <property type="protein sequence ID" value="KAJ7382584.1"/>
    <property type="molecule type" value="Genomic_DNA"/>
</dbReference>
<dbReference type="Gene3D" id="1.20.5.990">
    <property type="entry name" value="Nemo cc2-lz domain - 1d5 darpin complex"/>
    <property type="match status" value="1"/>
</dbReference>
<dbReference type="AlphaFoldDB" id="A0A9W9ZM63"/>
<feature type="domain" description="NF-kappa-B essential modulator NEMO CC2-LZ" evidence="3">
    <location>
        <begin position="55"/>
        <end position="163"/>
    </location>
</feature>
<accession>A0A9W9ZM63</accession>
<dbReference type="InterPro" id="IPR032419">
    <property type="entry name" value="CC2-LZ_dom"/>
</dbReference>
<evidence type="ECO:0000313" key="4">
    <source>
        <dbReference type="EMBL" id="KAJ7382584.1"/>
    </source>
</evidence>
<dbReference type="GO" id="GO:0043122">
    <property type="term" value="P:regulation of canonical NF-kappaB signal transduction"/>
    <property type="evidence" value="ECO:0007669"/>
    <property type="project" value="UniProtKB-ARBA"/>
</dbReference>
<feature type="coiled-coil region" evidence="2">
    <location>
        <begin position="128"/>
        <end position="169"/>
    </location>
</feature>
<reference evidence="4" key="1">
    <citation type="submission" date="2023-01" db="EMBL/GenBank/DDBJ databases">
        <title>Genome assembly of the deep-sea coral Lophelia pertusa.</title>
        <authorList>
            <person name="Herrera S."/>
            <person name="Cordes E."/>
        </authorList>
    </citation>
    <scope>NUCLEOTIDE SEQUENCE</scope>
    <source>
        <strain evidence="4">USNM1676648</strain>
        <tissue evidence="4">Polyp</tissue>
    </source>
</reference>
<dbReference type="PANTHER" id="PTHR31882">
    <property type="entry name" value="TNFAIP3-INTERACTING PROTEIN COILED COIL FAMILY MEMBER"/>
    <property type="match status" value="1"/>
</dbReference>
<evidence type="ECO:0000256" key="1">
    <source>
        <dbReference type="ARBA" id="ARBA00023054"/>
    </source>
</evidence>